<evidence type="ECO:0000256" key="5">
    <source>
        <dbReference type="ARBA" id="ARBA00022771"/>
    </source>
</evidence>
<dbReference type="FunFam" id="3.30.160.60:FF:001049">
    <property type="entry name" value="zinc finger protein 319"/>
    <property type="match status" value="1"/>
</dbReference>
<proteinExistence type="inferred from homology"/>
<dbReference type="SUPFAM" id="SSF57667">
    <property type="entry name" value="beta-beta-alpha zinc fingers"/>
    <property type="match status" value="2"/>
</dbReference>
<evidence type="ECO:0000256" key="3">
    <source>
        <dbReference type="ARBA" id="ARBA00022723"/>
    </source>
</evidence>
<evidence type="ECO:0000256" key="1">
    <source>
        <dbReference type="ARBA" id="ARBA00004123"/>
    </source>
</evidence>
<keyword evidence="7" id="KW-0805">Transcription regulation</keyword>
<feature type="region of interest" description="Disordered" evidence="12">
    <location>
        <begin position="1"/>
        <end position="26"/>
    </location>
</feature>
<evidence type="ECO:0000313" key="14">
    <source>
        <dbReference type="EMBL" id="CAD7263115.1"/>
    </source>
</evidence>
<evidence type="ECO:0000256" key="6">
    <source>
        <dbReference type="ARBA" id="ARBA00022833"/>
    </source>
</evidence>
<comment type="similarity">
    <text evidence="2">Belongs to the krueppel C2H2-type zinc-finger protein family.</text>
</comment>
<dbReference type="Pfam" id="PF00096">
    <property type="entry name" value="zf-C2H2"/>
    <property type="match status" value="3"/>
</dbReference>
<dbReference type="GO" id="GO:0003677">
    <property type="term" value="F:DNA binding"/>
    <property type="evidence" value="ECO:0007669"/>
    <property type="project" value="UniProtKB-KW"/>
</dbReference>
<dbReference type="GO" id="GO:0008270">
    <property type="term" value="F:zinc ion binding"/>
    <property type="evidence" value="ECO:0007669"/>
    <property type="project" value="UniProtKB-KW"/>
</dbReference>
<keyword evidence="8" id="KW-0238">DNA-binding</keyword>
<name>A0A7R9AZK0_TIMSH</name>
<dbReference type="SMART" id="SM00355">
    <property type="entry name" value="ZnF_C2H2"/>
    <property type="match status" value="4"/>
</dbReference>
<dbReference type="InterPro" id="IPR036236">
    <property type="entry name" value="Znf_C2H2_sf"/>
</dbReference>
<dbReference type="FunFam" id="3.30.160.60:FF:000624">
    <property type="entry name" value="zinc finger protein 697"/>
    <property type="match status" value="1"/>
</dbReference>
<feature type="domain" description="C2H2-type" evidence="13">
    <location>
        <begin position="72"/>
        <end position="99"/>
    </location>
</feature>
<evidence type="ECO:0000256" key="7">
    <source>
        <dbReference type="ARBA" id="ARBA00023015"/>
    </source>
</evidence>
<dbReference type="PROSITE" id="PS50157">
    <property type="entry name" value="ZINC_FINGER_C2H2_2"/>
    <property type="match status" value="3"/>
</dbReference>
<protein>
    <recommendedName>
        <fullName evidence="13">C2H2-type domain-containing protein</fullName>
    </recommendedName>
</protein>
<feature type="domain" description="C2H2-type" evidence="13">
    <location>
        <begin position="100"/>
        <end position="127"/>
    </location>
</feature>
<dbReference type="InterPro" id="IPR013087">
    <property type="entry name" value="Znf_C2H2_type"/>
</dbReference>
<keyword evidence="3" id="KW-0479">Metal-binding</keyword>
<dbReference type="GO" id="GO:0005634">
    <property type="term" value="C:nucleus"/>
    <property type="evidence" value="ECO:0007669"/>
    <property type="project" value="UniProtKB-SubCell"/>
</dbReference>
<feature type="domain" description="C2H2-type" evidence="13">
    <location>
        <begin position="44"/>
        <end position="71"/>
    </location>
</feature>
<dbReference type="FunFam" id="3.30.160.60:FF:001480">
    <property type="entry name" value="Si:cabz01071911.3"/>
    <property type="match status" value="1"/>
</dbReference>
<dbReference type="PROSITE" id="PS00028">
    <property type="entry name" value="ZINC_FINGER_C2H2_1"/>
    <property type="match status" value="3"/>
</dbReference>
<evidence type="ECO:0000256" key="10">
    <source>
        <dbReference type="ARBA" id="ARBA00023242"/>
    </source>
</evidence>
<keyword evidence="5 11" id="KW-0863">Zinc-finger</keyword>
<dbReference type="PANTHER" id="PTHR24394">
    <property type="entry name" value="ZINC FINGER PROTEIN"/>
    <property type="match status" value="1"/>
</dbReference>
<evidence type="ECO:0000256" key="4">
    <source>
        <dbReference type="ARBA" id="ARBA00022737"/>
    </source>
</evidence>
<keyword evidence="10" id="KW-0539">Nucleus</keyword>
<comment type="subcellular location">
    <subcellularLocation>
        <location evidence="1">Nucleus</location>
    </subcellularLocation>
</comment>
<organism evidence="14">
    <name type="scientific">Timema shepardi</name>
    <name type="common">Walking stick</name>
    <dbReference type="NCBI Taxonomy" id="629360"/>
    <lineage>
        <taxon>Eukaryota</taxon>
        <taxon>Metazoa</taxon>
        <taxon>Ecdysozoa</taxon>
        <taxon>Arthropoda</taxon>
        <taxon>Hexapoda</taxon>
        <taxon>Insecta</taxon>
        <taxon>Pterygota</taxon>
        <taxon>Neoptera</taxon>
        <taxon>Polyneoptera</taxon>
        <taxon>Phasmatodea</taxon>
        <taxon>Timematodea</taxon>
        <taxon>Timematoidea</taxon>
        <taxon>Timematidae</taxon>
        <taxon>Timema</taxon>
    </lineage>
</organism>
<dbReference type="Gene3D" id="3.30.160.60">
    <property type="entry name" value="Classic Zinc Finger"/>
    <property type="match status" value="4"/>
</dbReference>
<accession>A0A7R9AZK0</accession>
<evidence type="ECO:0000256" key="2">
    <source>
        <dbReference type="ARBA" id="ARBA00006991"/>
    </source>
</evidence>
<dbReference type="AlphaFoldDB" id="A0A7R9AZK0"/>
<dbReference type="EMBL" id="OC003302">
    <property type="protein sequence ID" value="CAD7263115.1"/>
    <property type="molecule type" value="Genomic_DNA"/>
</dbReference>
<keyword evidence="6" id="KW-0862">Zinc</keyword>
<evidence type="ECO:0000256" key="9">
    <source>
        <dbReference type="ARBA" id="ARBA00023163"/>
    </source>
</evidence>
<keyword evidence="9" id="KW-0804">Transcription</keyword>
<evidence type="ECO:0000256" key="12">
    <source>
        <dbReference type="SAM" id="MobiDB-lite"/>
    </source>
</evidence>
<keyword evidence="4" id="KW-0677">Repeat</keyword>
<evidence type="ECO:0000256" key="11">
    <source>
        <dbReference type="PROSITE-ProRule" id="PRU00042"/>
    </source>
</evidence>
<evidence type="ECO:0000259" key="13">
    <source>
        <dbReference type="PROSITE" id="PS50157"/>
    </source>
</evidence>
<sequence>MTGALANYATEAGSNPAASCPPRRFSTKPNLVTHKRIHTGIRNYTCDQCGKSFIQKGNLDAHLLTHSSDKPHTCTICNKGFKTPLQLRKHQTVHTGAKPHQCDVCGRQFRERGTLREHHRIHTGAMPFTCEFCGKAFRFKGILTWIRYYQRNPWGREGGGQLYRLLETDSALMDSIRTFSESNATREEVRSAGESLFLSLYGAKDGNLDL</sequence>
<dbReference type="GO" id="GO:0000981">
    <property type="term" value="F:DNA-binding transcription factor activity, RNA polymerase II-specific"/>
    <property type="evidence" value="ECO:0007669"/>
    <property type="project" value="TreeGrafter"/>
</dbReference>
<evidence type="ECO:0000256" key="8">
    <source>
        <dbReference type="ARBA" id="ARBA00023125"/>
    </source>
</evidence>
<dbReference type="PANTHER" id="PTHR24394:SF48">
    <property type="entry name" value="ZINC FINGER PROTEIN 771"/>
    <property type="match status" value="1"/>
</dbReference>
<gene>
    <name evidence="14" type="ORF">TSIB3V08_LOCUS7204</name>
</gene>
<reference evidence="14" key="1">
    <citation type="submission" date="2020-11" db="EMBL/GenBank/DDBJ databases">
        <authorList>
            <person name="Tran Van P."/>
        </authorList>
    </citation>
    <scope>NUCLEOTIDE SEQUENCE</scope>
</reference>